<keyword evidence="2" id="KW-1133">Transmembrane helix</keyword>
<accession>A0A3S3Q7H2</accession>
<keyword evidence="2" id="KW-0472">Membrane</keyword>
<evidence type="ECO:0000313" key="4">
    <source>
        <dbReference type="Proteomes" id="UP000283530"/>
    </source>
</evidence>
<keyword evidence="2" id="KW-0812">Transmembrane</keyword>
<feature type="compositionally biased region" description="Polar residues" evidence="1">
    <location>
        <begin position="716"/>
        <end position="727"/>
    </location>
</feature>
<evidence type="ECO:0000256" key="1">
    <source>
        <dbReference type="SAM" id="MobiDB-lite"/>
    </source>
</evidence>
<comment type="caution">
    <text evidence="3">The sequence shown here is derived from an EMBL/GenBank/DDBJ whole genome shotgun (WGS) entry which is preliminary data.</text>
</comment>
<dbReference type="PANTHER" id="PTHR34553">
    <property type="entry name" value="OS05G0597400 PROTEIN"/>
    <property type="match status" value="1"/>
</dbReference>
<protein>
    <submittedName>
        <fullName evidence="3">Uncharacterized protein</fullName>
    </submittedName>
</protein>
<name>A0A3S3Q7H2_9MAGN</name>
<feature type="transmembrane region" description="Helical" evidence="2">
    <location>
        <begin position="590"/>
        <end position="609"/>
    </location>
</feature>
<evidence type="ECO:0000256" key="2">
    <source>
        <dbReference type="SAM" id="Phobius"/>
    </source>
</evidence>
<keyword evidence="4" id="KW-1185">Reference proteome</keyword>
<feature type="transmembrane region" description="Helical" evidence="2">
    <location>
        <begin position="558"/>
        <end position="584"/>
    </location>
</feature>
<feature type="transmembrane region" description="Helical" evidence="2">
    <location>
        <begin position="530"/>
        <end position="551"/>
    </location>
</feature>
<dbReference type="STRING" id="337451.A0A3S3Q7H2"/>
<evidence type="ECO:0000313" key="3">
    <source>
        <dbReference type="EMBL" id="RWR80126.1"/>
    </source>
</evidence>
<feature type="region of interest" description="Disordered" evidence="1">
    <location>
        <begin position="708"/>
        <end position="739"/>
    </location>
</feature>
<organism evidence="3 4">
    <name type="scientific">Cinnamomum micranthum f. kanehirae</name>
    <dbReference type="NCBI Taxonomy" id="337451"/>
    <lineage>
        <taxon>Eukaryota</taxon>
        <taxon>Viridiplantae</taxon>
        <taxon>Streptophyta</taxon>
        <taxon>Embryophyta</taxon>
        <taxon>Tracheophyta</taxon>
        <taxon>Spermatophyta</taxon>
        <taxon>Magnoliopsida</taxon>
        <taxon>Magnoliidae</taxon>
        <taxon>Laurales</taxon>
        <taxon>Lauraceae</taxon>
        <taxon>Cinnamomum</taxon>
    </lineage>
</organism>
<gene>
    <name evidence="3" type="ORF">CKAN_00874500</name>
</gene>
<feature type="transmembrane region" description="Helical" evidence="2">
    <location>
        <begin position="472"/>
        <end position="495"/>
    </location>
</feature>
<dbReference type="PANTHER" id="PTHR34553:SF4">
    <property type="entry name" value="G1_S-SPECIFIC CYCLIN-E PROTEIN"/>
    <property type="match status" value="1"/>
</dbReference>
<dbReference type="OrthoDB" id="1915931at2759"/>
<feature type="compositionally biased region" description="Basic and acidic residues" evidence="1">
    <location>
        <begin position="728"/>
        <end position="739"/>
    </location>
</feature>
<dbReference type="Proteomes" id="UP000283530">
    <property type="component" value="Unassembled WGS sequence"/>
</dbReference>
<feature type="transmembrane region" description="Helical" evidence="2">
    <location>
        <begin position="422"/>
        <end position="440"/>
    </location>
</feature>
<dbReference type="AlphaFoldDB" id="A0A3S3Q7H2"/>
<reference evidence="3 4" key="1">
    <citation type="journal article" date="2019" name="Nat. Plants">
        <title>Stout camphor tree genome fills gaps in understanding of flowering plant genome evolution.</title>
        <authorList>
            <person name="Chaw S.M."/>
            <person name="Liu Y.C."/>
            <person name="Wu Y.W."/>
            <person name="Wang H.Y."/>
            <person name="Lin C.I."/>
            <person name="Wu C.S."/>
            <person name="Ke H.M."/>
            <person name="Chang L.Y."/>
            <person name="Hsu C.Y."/>
            <person name="Yang H.T."/>
            <person name="Sudianto E."/>
            <person name="Hsu M.H."/>
            <person name="Wu K.P."/>
            <person name="Wang L.N."/>
            <person name="Leebens-Mack J.H."/>
            <person name="Tsai I.J."/>
        </authorList>
    </citation>
    <scope>NUCLEOTIDE SEQUENCE [LARGE SCALE GENOMIC DNA]</scope>
    <source>
        <strain evidence="4">cv. Chaw 1501</strain>
        <tissue evidence="3">Young leaves</tissue>
    </source>
</reference>
<proteinExistence type="predicted"/>
<sequence>MGRARLSKRWRMRSMDWNSSLKEKWRRESSIRAALGVAWDLQSYLSHLCLYLAPESNSFFILVDNRPWLINQDSRTAQLWQLMVTKVETYPSWLSPFANTKLKRERKDFRKRVDLKSSSRPNPSGRKILYRWFSVIDAALYQKKALLPVKKLKDSLLSNSELRRTLYGFIVFEVAWTSVRGINYLNELQTDSSMALEAKLMKRWEFDSVEQASRCISSWFSGTPYERFLLQKYLDDISVIGEVFYDAQDNPLVDLTNDGENKFNYDDYLGDRSPYGSLGNFRLYTGGSEYRTSPLHTPPPPSGPYKRRKIVKCTSVGSEFDSVSEEHAEIVSSPRHSGTSILTHSNDDNEATASEATHYRDVLILFRFNDRDLPFKLKQIITCDLRLLRLLEAGLPSWVIFLQSYPVFCNIYRPWMCPLARALYVLISIITVLIGFYDLYKNVPVLKATASRLCGPLFNWIETWEMISRIKYLGTMLFIHNFEIAIEWSLMITCAMRSLFSALTEPIAMPLAELLGFLLPFWTMCLQTGAHFSSVIWVVAGSTSSVVVNLAEIILRPLWAIISVVWKIVMVVIYPLFCIAWEVLVAPIRLVLASASLIAWLFSSIFYFLRESWLSLSGIFQLASASESAVGAYDVPIWRSLWNDLFSQIFRAIRSIVYGFVAFFATCNRHRLSIYNHMQEFLLRLSFLVHNSPVDSFLARMKHGAYDQTSTRRRYPSNSSDRPQYQQNREKTYKRGEESRGGVIRVIG</sequence>
<dbReference type="EMBL" id="QPKB01000003">
    <property type="protein sequence ID" value="RWR80126.1"/>
    <property type="molecule type" value="Genomic_DNA"/>
</dbReference>
<feature type="transmembrane region" description="Helical" evidence="2">
    <location>
        <begin position="507"/>
        <end position="524"/>
    </location>
</feature>